<proteinExistence type="predicted"/>
<sequence>MSIKYNNEKVFLVSENDKEKLEKAGINFVSLDGNYYVVSQGKKPKKFTDNEIREIKNDLDNGLSIRKCAERWDCSTNVIMKIKQNTY</sequence>
<name>A0ACA7UNY9_CLODI</name>
<evidence type="ECO:0000313" key="2">
    <source>
        <dbReference type="Proteomes" id="UP001510562"/>
    </source>
</evidence>
<gene>
    <name evidence="1" type="ORF">CDIF1296T_phi138</name>
</gene>
<dbReference type="EMBL" id="CP011970">
    <property type="protein sequence ID" value="AKP44812.1"/>
    <property type="molecule type" value="Genomic_DNA"/>
</dbReference>
<protein>
    <submittedName>
        <fullName evidence="1">Uncharacterized protein</fullName>
    </submittedName>
</protein>
<dbReference type="Proteomes" id="UP001510562">
    <property type="component" value="Chromosome"/>
</dbReference>
<accession>A0ACA7UNY9</accession>
<keyword evidence="2" id="KW-1185">Reference proteome</keyword>
<reference evidence="1 2" key="1">
    <citation type="journal article" date="2015" name="Genome Announc.">
        <title>Complete Genome Sequence of the Novel Temperate Clostridium difficile Phage phiCDIF1296T.</title>
        <authorList>
            <person name="Wittmann J."/>
            <person name="Riedel T."/>
            <person name="Bunk B."/>
            <person name="Sproer C."/>
            <person name="Gronow S."/>
            <person name="Overmann J."/>
        </authorList>
    </citation>
    <scope>NUCLEOTIDE SEQUENCE [LARGE SCALE GENOMIC DNA]</scope>
    <source>
        <strain evidence="2">ATCC 9689 / DSM 1296 / BCRC 10642 / JCM 1296 / NCIMB 10666 / NCTC 11209 / 90556-M6S</strain>
    </source>
</reference>
<evidence type="ECO:0000313" key="1">
    <source>
        <dbReference type="EMBL" id="AKP44812.1"/>
    </source>
</evidence>
<organism evidence="1 2">
    <name type="scientific">Clostridioides difficile ATCC 9689 = DSM 1296</name>
    <dbReference type="NCBI Taxonomy" id="1121308"/>
    <lineage>
        <taxon>Bacteria</taxon>
        <taxon>Bacillati</taxon>
        <taxon>Bacillota</taxon>
        <taxon>Clostridia</taxon>
        <taxon>Peptostreptococcales</taxon>
        <taxon>Peptostreptococcaceae</taxon>
        <taxon>Clostridioides</taxon>
    </lineage>
</organism>